<evidence type="ECO:0000256" key="2">
    <source>
        <dbReference type="ARBA" id="ARBA00023125"/>
    </source>
</evidence>
<dbReference type="SUPFAM" id="SSF46785">
    <property type="entry name" value="Winged helix' DNA-binding domain"/>
    <property type="match status" value="1"/>
</dbReference>
<dbReference type="InterPro" id="IPR051534">
    <property type="entry name" value="CBASS_pafABC_assoc_protein"/>
</dbReference>
<dbReference type="PANTHER" id="PTHR34580">
    <property type="match status" value="1"/>
</dbReference>
<dbReference type="Pfam" id="PF08279">
    <property type="entry name" value="HTH_11"/>
    <property type="match status" value="1"/>
</dbReference>
<dbReference type="Pfam" id="PF13280">
    <property type="entry name" value="WYL"/>
    <property type="match status" value="1"/>
</dbReference>
<dbReference type="GO" id="GO:0003677">
    <property type="term" value="F:DNA binding"/>
    <property type="evidence" value="ECO:0007669"/>
    <property type="project" value="UniProtKB-KW"/>
</dbReference>
<protein>
    <submittedName>
        <fullName evidence="5">Predicted DNA-binding transcriptional regulator YafY, contains an HTH and WYL domains</fullName>
    </submittedName>
</protein>
<evidence type="ECO:0000256" key="3">
    <source>
        <dbReference type="ARBA" id="ARBA00023163"/>
    </source>
</evidence>
<dbReference type="InterPro" id="IPR018356">
    <property type="entry name" value="Tscrpt_reg_HTH_DeoR_CS"/>
</dbReference>
<dbReference type="PROSITE" id="PS00894">
    <property type="entry name" value="HTH_DEOR_1"/>
    <property type="match status" value="1"/>
</dbReference>
<dbReference type="InterPro" id="IPR036388">
    <property type="entry name" value="WH-like_DNA-bd_sf"/>
</dbReference>
<dbReference type="AlphaFoldDB" id="A0A1K2FBJ6"/>
<dbReference type="InterPro" id="IPR013196">
    <property type="entry name" value="HTH_11"/>
</dbReference>
<dbReference type="PANTHER" id="PTHR34580:SF3">
    <property type="entry name" value="PROTEIN PAFB"/>
    <property type="match status" value="1"/>
</dbReference>
<sequence>MSHSGHFPTSIATSWRAWANTSSRTLRLLSLLQTHRHWPGGELADRLGVSARTLRRDVDRLRELGYPVEASRGVDGGYQLTAGAALPPLVLDDEEAVALAIGLRAAAQGAVTGIEESSIRAFTKVVQVMPARLRRRVDALRVVTVPSVEGGGETVEAGVLTAVAQACRDEERLRFSYTARGGERSARHVEPHGLVSLKYRWYLVAYDLTRQDWRSFRLDRLDDPRGTGERFRPRELPADDASAFVRAGSGGVPVPHTVEALVHAPAAAVRARVGPWATVEEVDEQRCRVRMTSQTPDWPTQALGNVGAEFEVLGPPEFVDFVREWAARFTRATRS</sequence>
<evidence type="ECO:0000313" key="5">
    <source>
        <dbReference type="EMBL" id="SFY44580.1"/>
    </source>
</evidence>
<organism evidence="5 6">
    <name type="scientific">Streptomyces atratus</name>
    <dbReference type="NCBI Taxonomy" id="1893"/>
    <lineage>
        <taxon>Bacteria</taxon>
        <taxon>Bacillati</taxon>
        <taxon>Actinomycetota</taxon>
        <taxon>Actinomycetes</taxon>
        <taxon>Kitasatosporales</taxon>
        <taxon>Streptomycetaceae</taxon>
        <taxon>Streptomyces</taxon>
    </lineage>
</organism>
<dbReference type="EMBL" id="FPJO01000049">
    <property type="protein sequence ID" value="SFY44580.1"/>
    <property type="molecule type" value="Genomic_DNA"/>
</dbReference>
<dbReference type="InterPro" id="IPR001034">
    <property type="entry name" value="DeoR_HTH"/>
</dbReference>
<dbReference type="PROSITE" id="PS51000">
    <property type="entry name" value="HTH_DEOR_2"/>
    <property type="match status" value="1"/>
</dbReference>
<dbReference type="PROSITE" id="PS52050">
    <property type="entry name" value="WYL"/>
    <property type="match status" value="1"/>
</dbReference>
<dbReference type="Gene3D" id="1.10.10.10">
    <property type="entry name" value="Winged helix-like DNA-binding domain superfamily/Winged helix DNA-binding domain"/>
    <property type="match status" value="1"/>
</dbReference>
<dbReference type="Pfam" id="PF25583">
    <property type="entry name" value="WCX"/>
    <property type="match status" value="1"/>
</dbReference>
<dbReference type="InterPro" id="IPR028349">
    <property type="entry name" value="PafC-like"/>
</dbReference>
<evidence type="ECO:0000313" key="6">
    <source>
        <dbReference type="Proteomes" id="UP000181909"/>
    </source>
</evidence>
<dbReference type="Proteomes" id="UP000181909">
    <property type="component" value="Unassembled WGS sequence"/>
</dbReference>
<keyword evidence="3" id="KW-0804">Transcription</keyword>
<proteinExistence type="predicted"/>
<dbReference type="RefSeq" id="WP_072489549.1">
    <property type="nucleotide sequence ID" value="NZ_FPJO01000049.1"/>
</dbReference>
<dbReference type="PIRSF" id="PIRSF016838">
    <property type="entry name" value="PafC"/>
    <property type="match status" value="1"/>
</dbReference>
<dbReference type="InterPro" id="IPR036390">
    <property type="entry name" value="WH_DNA-bd_sf"/>
</dbReference>
<gene>
    <name evidence="5" type="ORF">SAMN02787144_10498</name>
</gene>
<feature type="domain" description="HTH deoR-type" evidence="4">
    <location>
        <begin position="21"/>
        <end position="76"/>
    </location>
</feature>
<keyword evidence="1" id="KW-0805">Transcription regulation</keyword>
<evidence type="ECO:0000259" key="4">
    <source>
        <dbReference type="PROSITE" id="PS51000"/>
    </source>
</evidence>
<keyword evidence="2 5" id="KW-0238">DNA-binding</keyword>
<evidence type="ECO:0000256" key="1">
    <source>
        <dbReference type="ARBA" id="ARBA00023015"/>
    </source>
</evidence>
<name>A0A1K2FBJ6_STRAR</name>
<reference evidence="5 6" key="1">
    <citation type="submission" date="2016-11" db="EMBL/GenBank/DDBJ databases">
        <authorList>
            <person name="Jaros S."/>
            <person name="Januszkiewicz K."/>
            <person name="Wedrychowicz H."/>
        </authorList>
    </citation>
    <scope>NUCLEOTIDE SEQUENCE [LARGE SCALE GENOMIC DNA]</scope>
    <source>
        <strain evidence="5 6">OK807</strain>
    </source>
</reference>
<dbReference type="GO" id="GO:0003700">
    <property type="term" value="F:DNA-binding transcription factor activity"/>
    <property type="evidence" value="ECO:0007669"/>
    <property type="project" value="InterPro"/>
</dbReference>
<dbReference type="InterPro" id="IPR057727">
    <property type="entry name" value="WCX_dom"/>
</dbReference>
<dbReference type="OrthoDB" id="8555652at2"/>
<dbReference type="InterPro" id="IPR026881">
    <property type="entry name" value="WYL_dom"/>
</dbReference>
<dbReference type="STRING" id="1893.SAMN02787144_10498"/>
<accession>A0A1K2FBJ6</accession>